<evidence type="ECO:0000256" key="9">
    <source>
        <dbReference type="PIRSR" id="PIRSR634016-3"/>
    </source>
</evidence>
<dbReference type="Gene3D" id="2.60.40.1730">
    <property type="entry name" value="tricorn interacting facor f3 domain"/>
    <property type="match status" value="1"/>
</dbReference>
<dbReference type="EC" id="3.4.11.-" evidence="11"/>
<dbReference type="InterPro" id="IPR014782">
    <property type="entry name" value="Peptidase_M1_dom"/>
</dbReference>
<dbReference type="InterPro" id="IPR034016">
    <property type="entry name" value="M1_APN-typ"/>
</dbReference>
<keyword evidence="16" id="KW-1185">Reference proteome</keyword>
<dbReference type="Pfam" id="PF11838">
    <property type="entry name" value="ERAP1_C"/>
    <property type="match status" value="1"/>
</dbReference>
<feature type="binding site" evidence="9">
    <location>
        <position position="348"/>
    </location>
    <ligand>
        <name>Zn(2+)</name>
        <dbReference type="ChEBI" id="CHEBI:29105"/>
        <note>catalytic</note>
    </ligand>
</feature>
<name>G8JX85_ERECY</name>
<evidence type="ECO:0000313" key="16">
    <source>
        <dbReference type="Proteomes" id="UP000006790"/>
    </source>
</evidence>
<sequence>MKQTENQTLKVDYKPLHYSIEISNLSLKSFRGSVDISLKKVRESNVVSLHSKDLTISRVVAIVKGNSQVQLKGKSYDAVTEILILEFESLLPDCTLHIEYEGLVQNNMSGFYYSSYKDPITSEVKYMYSTQFEATSARWAFPCFDEPELKAIFDVSVVAQQNLAVLSNMPEKSAERIGDDEIVHRFHTTPRMSTYLVAWAVGEFDYIESESAKAFYPTLDNYSTVDGSSSTYGKLPIRLYTAKGKAHMGKFAIDVAAKVVDYFSELFEIPYPLPKLDLLCVEQYSHNAMENFSLITFRPSALLLDDKGSIGHCTAMQKIAYVVSHEIAHQWFGNLVTMKWWDELWLNEGFATWIGYHSVTKFFPEWDVPSMVMADSHEVALELDSLKESHPVKVSVRDAKDIDQVFDTISYLKGCSVLEMLSGYLGQEQLLNGVALYMKRNKFSNASMEDLFSAIGEASGKDIMNRMKNWILETGYPVLNISFRNGKFVLRQERYLSIGKAPSDEDACTWWIPLALTVGNKGSPLELNSKDMELELNCDELVFFNTNAYGFYRVNYQDEKVLQNICENLSALSSRSKIALVSDINATGSFDQLDKVLSHLIGNLDSSDYYVCKLVLSTLQNLRSLIYQEATDDVNERLTQYTLGLIETHIKPALESLFGDQDKNDSDPKAFLRIQFYQLILMTAGELGHPTVVKISTEHFNEGKVTPVTRSLILGTILSQPNTSVELYQKIVQELQTATLSHKEAILTALGKIRNHDILDQALELIYLTVDPMDVQYGTLSLGKNPYIHLKLWIYFSTNYDMIHERLSMNTVLLDKNIRFSFTDLVGPEFAESFSSFFKHKNQDGFDRGVRQTLERIHRNTRFVELNLPIIHKIFSL</sequence>
<keyword evidence="5 11" id="KW-0378">Hydrolase</keyword>
<proteinExistence type="inferred from homology"/>
<dbReference type="GO" id="GO:0008270">
    <property type="term" value="F:zinc ion binding"/>
    <property type="evidence" value="ECO:0007669"/>
    <property type="project" value="UniProtKB-UniRule"/>
</dbReference>
<evidence type="ECO:0000313" key="15">
    <source>
        <dbReference type="EMBL" id="AET41459.1"/>
    </source>
</evidence>
<evidence type="ECO:0000259" key="14">
    <source>
        <dbReference type="Pfam" id="PF17900"/>
    </source>
</evidence>
<dbReference type="InterPro" id="IPR050344">
    <property type="entry name" value="Peptidase_M1_aminopeptidases"/>
</dbReference>
<dbReference type="EMBL" id="CP002504">
    <property type="protein sequence ID" value="AET41459.1"/>
    <property type="molecule type" value="Genomic_DNA"/>
</dbReference>
<dbReference type="GO" id="GO:0042277">
    <property type="term" value="F:peptide binding"/>
    <property type="evidence" value="ECO:0007669"/>
    <property type="project" value="TreeGrafter"/>
</dbReference>
<dbReference type="GO" id="GO:0070006">
    <property type="term" value="F:metalloaminopeptidase activity"/>
    <property type="evidence" value="ECO:0007669"/>
    <property type="project" value="TreeGrafter"/>
</dbReference>
<evidence type="ECO:0000256" key="7">
    <source>
        <dbReference type="ARBA" id="ARBA00023049"/>
    </source>
</evidence>
<dbReference type="Gene3D" id="1.10.390.10">
    <property type="entry name" value="Neutral Protease Domain 2"/>
    <property type="match status" value="1"/>
</dbReference>
<feature type="domain" description="ERAP1-like C-terminal" evidence="13">
    <location>
        <begin position="541"/>
        <end position="859"/>
    </location>
</feature>
<dbReference type="Pfam" id="PF17900">
    <property type="entry name" value="Peptidase_M1_N"/>
    <property type="match status" value="1"/>
</dbReference>
<evidence type="ECO:0000259" key="12">
    <source>
        <dbReference type="Pfam" id="PF01433"/>
    </source>
</evidence>
<dbReference type="PANTHER" id="PTHR11533:SF171">
    <property type="entry name" value="AMINOPEPTIDASE"/>
    <property type="match status" value="1"/>
</dbReference>
<evidence type="ECO:0000256" key="1">
    <source>
        <dbReference type="ARBA" id="ARBA00010136"/>
    </source>
</evidence>
<dbReference type="InterPro" id="IPR042097">
    <property type="entry name" value="Aminopeptidase_N-like_N_sf"/>
</dbReference>
<keyword evidence="2 11" id="KW-0031">Aminopeptidase</keyword>
<evidence type="ECO:0000256" key="2">
    <source>
        <dbReference type="ARBA" id="ARBA00022438"/>
    </source>
</evidence>
<comment type="cofactor">
    <cofactor evidence="9 11">
        <name>Zn(2+)</name>
        <dbReference type="ChEBI" id="CHEBI:29105"/>
    </cofactor>
    <text evidence="9 11">Binds 1 zinc ion per subunit.</text>
</comment>
<reference evidence="16" key="1">
    <citation type="journal article" date="2012" name="G3 (Bethesda)">
        <title>Pichia sorbitophila, an interspecies yeast hybrid reveals early steps of genome resolution following polyploidization.</title>
        <authorList>
            <person name="Leh Louis V."/>
            <person name="Despons L."/>
            <person name="Friedrich A."/>
            <person name="Martin T."/>
            <person name="Durrens P."/>
            <person name="Casaregola S."/>
            <person name="Neuveglise C."/>
            <person name="Fairhead C."/>
            <person name="Marck C."/>
            <person name="Cruz J.A."/>
            <person name="Straub M.L."/>
            <person name="Kugler V."/>
            <person name="Sacerdot C."/>
            <person name="Uzunov Z."/>
            <person name="Thierry A."/>
            <person name="Weiss S."/>
            <person name="Bleykasten C."/>
            <person name="De Montigny J."/>
            <person name="Jacques N."/>
            <person name="Jung P."/>
            <person name="Lemaire M."/>
            <person name="Mallet S."/>
            <person name="Morel G."/>
            <person name="Richard G.F."/>
            <person name="Sarkar A."/>
            <person name="Savel G."/>
            <person name="Schacherer J."/>
            <person name="Seret M.L."/>
            <person name="Talla E."/>
            <person name="Samson G."/>
            <person name="Jubin C."/>
            <person name="Poulain J."/>
            <person name="Vacherie B."/>
            <person name="Barbe V."/>
            <person name="Pelletier E."/>
            <person name="Sherman D.J."/>
            <person name="Westhof E."/>
            <person name="Weissenbach J."/>
            <person name="Baret P.V."/>
            <person name="Wincker P."/>
            <person name="Gaillardin C."/>
            <person name="Dujon B."/>
            <person name="Souciet J.L."/>
        </authorList>
    </citation>
    <scope>NUCLEOTIDE SEQUENCE [LARGE SCALE GENOMIC DNA]</scope>
    <source>
        <strain evidence="16">CBS 270.75 / DBVPG 7215 / KCTC 17166 / NRRL Y-17582</strain>
    </source>
</reference>
<keyword evidence="6 9" id="KW-0862">Zinc</keyword>
<dbReference type="OMA" id="WNVWSQF"/>
<evidence type="ECO:0000259" key="13">
    <source>
        <dbReference type="Pfam" id="PF11838"/>
    </source>
</evidence>
<dbReference type="GO" id="GO:0006508">
    <property type="term" value="P:proteolysis"/>
    <property type="evidence" value="ECO:0007669"/>
    <property type="project" value="UniProtKB-KW"/>
</dbReference>
<dbReference type="STRING" id="931890.G8JX85"/>
<feature type="binding site" evidence="9">
    <location>
        <position position="325"/>
    </location>
    <ligand>
        <name>Zn(2+)</name>
        <dbReference type="ChEBI" id="CHEBI:29105"/>
        <note>catalytic</note>
    </ligand>
</feature>
<evidence type="ECO:0000256" key="10">
    <source>
        <dbReference type="PIRSR" id="PIRSR634016-4"/>
    </source>
</evidence>
<dbReference type="GeneID" id="11472708"/>
<dbReference type="Pfam" id="PF01433">
    <property type="entry name" value="Peptidase_M1"/>
    <property type="match status" value="1"/>
</dbReference>
<evidence type="ECO:0000256" key="4">
    <source>
        <dbReference type="ARBA" id="ARBA00022723"/>
    </source>
</evidence>
<dbReference type="InterPro" id="IPR001930">
    <property type="entry name" value="Peptidase_M1"/>
</dbReference>
<organism evidence="15 16">
    <name type="scientific">Eremothecium cymbalariae (strain CBS 270.75 / DBVPG 7215 / KCTC 17166 / NRRL Y-17582)</name>
    <name type="common">Yeast</name>
    <dbReference type="NCBI Taxonomy" id="931890"/>
    <lineage>
        <taxon>Eukaryota</taxon>
        <taxon>Fungi</taxon>
        <taxon>Dikarya</taxon>
        <taxon>Ascomycota</taxon>
        <taxon>Saccharomycotina</taxon>
        <taxon>Saccharomycetes</taxon>
        <taxon>Saccharomycetales</taxon>
        <taxon>Saccharomycetaceae</taxon>
        <taxon>Eremothecium</taxon>
    </lineage>
</organism>
<dbReference type="OrthoDB" id="10031169at2759"/>
<evidence type="ECO:0000256" key="3">
    <source>
        <dbReference type="ARBA" id="ARBA00022670"/>
    </source>
</evidence>
<dbReference type="CDD" id="cd09601">
    <property type="entry name" value="M1_APN-Q_like"/>
    <property type="match status" value="1"/>
</dbReference>
<dbReference type="PANTHER" id="PTHR11533">
    <property type="entry name" value="PROTEASE M1 ZINC METALLOPROTEASE"/>
    <property type="match status" value="1"/>
</dbReference>
<dbReference type="Gene3D" id="2.60.40.1910">
    <property type="match status" value="1"/>
</dbReference>
<protein>
    <recommendedName>
        <fullName evidence="11">Aminopeptidase</fullName>
        <ecNumber evidence="11">3.4.11.-</ecNumber>
    </recommendedName>
</protein>
<evidence type="ECO:0000256" key="6">
    <source>
        <dbReference type="ARBA" id="ARBA00022833"/>
    </source>
</evidence>
<dbReference type="KEGG" id="erc:Ecym_8173"/>
<dbReference type="Proteomes" id="UP000006790">
    <property type="component" value="Chromosome 8"/>
</dbReference>
<feature type="active site" description="Proton acceptor" evidence="8">
    <location>
        <position position="326"/>
    </location>
</feature>
<gene>
    <name evidence="15" type="ordered locus">Ecym_8173</name>
</gene>
<dbReference type="eggNOG" id="KOG1046">
    <property type="taxonomic scope" value="Eukaryota"/>
</dbReference>
<dbReference type="GO" id="GO:0016020">
    <property type="term" value="C:membrane"/>
    <property type="evidence" value="ECO:0007669"/>
    <property type="project" value="TreeGrafter"/>
</dbReference>
<evidence type="ECO:0000256" key="8">
    <source>
        <dbReference type="PIRSR" id="PIRSR634016-1"/>
    </source>
</evidence>
<keyword evidence="7 11" id="KW-0482">Metalloprotease</keyword>
<dbReference type="RefSeq" id="XP_003648276.1">
    <property type="nucleotide sequence ID" value="XM_003648228.1"/>
</dbReference>
<dbReference type="GO" id="GO:0043171">
    <property type="term" value="P:peptide catabolic process"/>
    <property type="evidence" value="ECO:0007669"/>
    <property type="project" value="TreeGrafter"/>
</dbReference>
<dbReference type="AlphaFoldDB" id="G8JX85"/>
<feature type="site" description="Transition state stabilizer" evidence="10">
    <location>
        <position position="411"/>
    </location>
</feature>
<feature type="binding site" evidence="9">
    <location>
        <position position="329"/>
    </location>
    <ligand>
        <name>Zn(2+)</name>
        <dbReference type="ChEBI" id="CHEBI:29105"/>
        <note>catalytic</note>
    </ligand>
</feature>
<keyword evidence="3 11" id="KW-0645">Protease</keyword>
<evidence type="ECO:0000256" key="5">
    <source>
        <dbReference type="ARBA" id="ARBA00022801"/>
    </source>
</evidence>
<dbReference type="FunFam" id="1.10.390.10:FF:000001">
    <property type="entry name" value="Aminopeptidase"/>
    <property type="match status" value="1"/>
</dbReference>
<accession>G8JX85</accession>
<dbReference type="Gene3D" id="1.25.50.20">
    <property type="match status" value="1"/>
</dbReference>
<feature type="domain" description="Peptidase M1 membrane alanine aminopeptidase" evidence="12">
    <location>
        <begin position="251"/>
        <end position="470"/>
    </location>
</feature>
<dbReference type="InterPro" id="IPR024571">
    <property type="entry name" value="ERAP1-like_C_dom"/>
</dbReference>
<dbReference type="HOGENOM" id="CLU_003705_0_1_1"/>
<dbReference type="SUPFAM" id="SSF55486">
    <property type="entry name" value="Metalloproteases ('zincins'), catalytic domain"/>
    <property type="match status" value="1"/>
</dbReference>
<evidence type="ECO:0000256" key="11">
    <source>
        <dbReference type="RuleBase" id="RU364040"/>
    </source>
</evidence>
<keyword evidence="4 9" id="KW-0479">Metal-binding</keyword>
<dbReference type="InterPro" id="IPR027268">
    <property type="entry name" value="Peptidase_M4/M1_CTD_sf"/>
</dbReference>
<dbReference type="InParanoid" id="G8JX85"/>
<dbReference type="PRINTS" id="PR00756">
    <property type="entry name" value="ALADIPTASE"/>
</dbReference>
<dbReference type="SUPFAM" id="SSF63737">
    <property type="entry name" value="Leukotriene A4 hydrolase N-terminal domain"/>
    <property type="match status" value="1"/>
</dbReference>
<feature type="domain" description="Aminopeptidase N-like N-terminal" evidence="14">
    <location>
        <begin position="14"/>
        <end position="196"/>
    </location>
</feature>
<dbReference type="InterPro" id="IPR045357">
    <property type="entry name" value="Aminopeptidase_N-like_N"/>
</dbReference>
<dbReference type="GO" id="GO:0005737">
    <property type="term" value="C:cytoplasm"/>
    <property type="evidence" value="ECO:0007669"/>
    <property type="project" value="TreeGrafter"/>
</dbReference>
<comment type="similarity">
    <text evidence="1 11">Belongs to the peptidase M1 family.</text>
</comment>